<dbReference type="OrthoDB" id="9761989at2"/>
<dbReference type="PANTHER" id="PTHR44845:SF6">
    <property type="entry name" value="BETA-ALANINE-ACTIVATING ENZYME"/>
    <property type="match status" value="1"/>
</dbReference>
<evidence type="ECO:0000313" key="5">
    <source>
        <dbReference type="Proteomes" id="UP000032266"/>
    </source>
</evidence>
<dbReference type="PATRIC" id="fig|1445510.3.peg.1766"/>
<feature type="domain" description="AMP-dependent synthetase/ligase" evidence="3">
    <location>
        <begin position="13"/>
        <end position="374"/>
    </location>
</feature>
<dbReference type="Pfam" id="PF00501">
    <property type="entry name" value="AMP-binding"/>
    <property type="match status" value="1"/>
</dbReference>
<dbReference type="KEGG" id="gsn:YC6258_01803"/>
<protein>
    <submittedName>
        <fullName evidence="4">Acyl-CoA synthetase (AMP-forming)/AMP-acid ligase II</fullName>
        <ecNumber evidence="4">6.2.1.3</ecNumber>
    </submittedName>
</protein>
<keyword evidence="5" id="KW-1185">Reference proteome</keyword>
<dbReference type="Proteomes" id="UP000032266">
    <property type="component" value="Chromosome"/>
</dbReference>
<dbReference type="InterPro" id="IPR042099">
    <property type="entry name" value="ANL_N_sf"/>
</dbReference>
<dbReference type="EC" id="6.2.1.3" evidence="4"/>
<evidence type="ECO:0000259" key="3">
    <source>
        <dbReference type="Pfam" id="PF00501"/>
    </source>
</evidence>
<dbReference type="Gene3D" id="3.30.300.30">
    <property type="match status" value="1"/>
</dbReference>
<dbReference type="EMBL" id="CP007142">
    <property type="protein sequence ID" value="AJQ93847.1"/>
    <property type="molecule type" value="Genomic_DNA"/>
</dbReference>
<dbReference type="GO" id="GO:0004467">
    <property type="term" value="F:long-chain fatty acid-CoA ligase activity"/>
    <property type="evidence" value="ECO:0007669"/>
    <property type="project" value="UniProtKB-EC"/>
</dbReference>
<proteinExistence type="predicted"/>
<dbReference type="RefSeq" id="WP_044616511.1">
    <property type="nucleotide sequence ID" value="NZ_CP007142.1"/>
</dbReference>
<gene>
    <name evidence="4" type="ORF">YC6258_01803</name>
</gene>
<dbReference type="AlphaFoldDB" id="A0A0C5VGW8"/>
<evidence type="ECO:0000256" key="1">
    <source>
        <dbReference type="ARBA" id="ARBA00022450"/>
    </source>
</evidence>
<dbReference type="PROSITE" id="PS00455">
    <property type="entry name" value="AMP_BINDING"/>
    <property type="match status" value="1"/>
</dbReference>
<keyword evidence="1" id="KW-0596">Phosphopantetheine</keyword>
<dbReference type="InterPro" id="IPR020845">
    <property type="entry name" value="AMP-binding_CS"/>
</dbReference>
<sequence>MMTTRAPLIQRLQQFAQTQPDRTALSDTQGSQISYRQLWQRASRIAGILDQYRDKNDFAFVLANKGILQAVAIISGLISQRPVAIIDLRQGSARVAEMLQQGRNLVGLIDGNGRKLLDQLTDSHTPLPTIHCHSIDSENSSDDIQTIAGTFNHPVTTATTIVPPQTALIIYTSGSTGMPKGVCIGSQDLDARLTTEQQWFEISSRERILGVLPVNFDVGLTQLLGTLFAGAEYVFCYSWFPADIIKQITLTNPSGLAMSPMIWKGLLRFKDQELLWQTLNQLRYATLSGGTIDLTDQQKIIRHLRQATLIKTYGQTEMFRIAAHKVAPDTDALMSVGQAYPGVSFVILDDAGQPLPAGKTGVVAAKGMGKMIGYVGNPQNDDATSMILTGDLGHVDEQGRLTISGRKNDMVKIMDQRVFPQDVAHSIKTILNLPDVVVVATDDTEPKLLAVFECGPDHHLSKQDMLKTLRQQLASHLIPKHLYQIDKIPATLNGKVNMMAIKAFIQEQEQHA</sequence>
<dbReference type="InterPro" id="IPR000873">
    <property type="entry name" value="AMP-dep_synth/lig_dom"/>
</dbReference>
<reference evidence="4 5" key="1">
    <citation type="submission" date="2014-01" db="EMBL/GenBank/DDBJ databases">
        <title>Full genme sequencing of cellulolytic bacterium Gynuella sunshinyii YC6258T gen. nov., sp. nov.</title>
        <authorList>
            <person name="Khan H."/>
            <person name="Chung E.J."/>
            <person name="Chung Y.R."/>
        </authorList>
    </citation>
    <scope>NUCLEOTIDE SEQUENCE [LARGE SCALE GENOMIC DNA]</scope>
    <source>
        <strain evidence="4 5">YC6258</strain>
    </source>
</reference>
<dbReference type="Gene3D" id="3.40.50.12780">
    <property type="entry name" value="N-terminal domain of ligase-like"/>
    <property type="match status" value="1"/>
</dbReference>
<keyword evidence="4" id="KW-0436">Ligase</keyword>
<evidence type="ECO:0000313" key="4">
    <source>
        <dbReference type="EMBL" id="AJQ93847.1"/>
    </source>
</evidence>
<accession>A0A0C5VGW8</accession>
<dbReference type="STRING" id="1445510.YC6258_01803"/>
<dbReference type="PANTHER" id="PTHR44845">
    <property type="entry name" value="CARRIER DOMAIN-CONTAINING PROTEIN"/>
    <property type="match status" value="1"/>
</dbReference>
<keyword evidence="2" id="KW-0597">Phosphoprotein</keyword>
<dbReference type="SUPFAM" id="SSF56801">
    <property type="entry name" value="Acetyl-CoA synthetase-like"/>
    <property type="match status" value="1"/>
</dbReference>
<evidence type="ECO:0000256" key="2">
    <source>
        <dbReference type="ARBA" id="ARBA00022553"/>
    </source>
</evidence>
<name>A0A0C5VGW8_9GAMM</name>
<dbReference type="HOGENOM" id="CLU_000022_59_0_6"/>
<organism evidence="4 5">
    <name type="scientific">Gynuella sunshinyii YC6258</name>
    <dbReference type="NCBI Taxonomy" id="1445510"/>
    <lineage>
        <taxon>Bacteria</taxon>
        <taxon>Pseudomonadati</taxon>
        <taxon>Pseudomonadota</taxon>
        <taxon>Gammaproteobacteria</taxon>
        <taxon>Oceanospirillales</taxon>
        <taxon>Saccharospirillaceae</taxon>
        <taxon>Gynuella</taxon>
    </lineage>
</organism>
<dbReference type="InterPro" id="IPR045851">
    <property type="entry name" value="AMP-bd_C_sf"/>
</dbReference>